<dbReference type="OMA" id="CQMQGFA"/>
<dbReference type="Gene3D" id="3.80.10.10">
    <property type="entry name" value="Ribonuclease Inhibitor"/>
    <property type="match status" value="4"/>
</dbReference>
<organism evidence="11 12">
    <name type="scientific">Branchiostoma floridae</name>
    <name type="common">Florida lancelet</name>
    <name type="synonym">Amphioxus</name>
    <dbReference type="NCBI Taxonomy" id="7739"/>
    <lineage>
        <taxon>Eukaryota</taxon>
        <taxon>Metazoa</taxon>
        <taxon>Chordata</taxon>
        <taxon>Cephalochordata</taxon>
        <taxon>Leptocardii</taxon>
        <taxon>Amphioxiformes</taxon>
        <taxon>Branchiostomatidae</taxon>
        <taxon>Branchiostoma</taxon>
    </lineage>
</organism>
<dbReference type="Gene3D" id="2.60.40.10">
    <property type="entry name" value="Immunoglobulins"/>
    <property type="match status" value="1"/>
</dbReference>
<evidence type="ECO:0000256" key="4">
    <source>
        <dbReference type="ARBA" id="ARBA00022729"/>
    </source>
</evidence>
<comment type="subcellular location">
    <subcellularLocation>
        <location evidence="1">Membrane</location>
        <topology evidence="1">Single-pass membrane protein</topology>
    </subcellularLocation>
</comment>
<evidence type="ECO:0000313" key="12">
    <source>
        <dbReference type="RefSeq" id="XP_035689883.1"/>
    </source>
</evidence>
<dbReference type="GO" id="GO:0038023">
    <property type="term" value="F:signaling receptor activity"/>
    <property type="evidence" value="ECO:0000318"/>
    <property type="project" value="GO_Central"/>
</dbReference>
<dbReference type="InterPro" id="IPR036179">
    <property type="entry name" value="Ig-like_dom_sf"/>
</dbReference>
<evidence type="ECO:0000259" key="10">
    <source>
        <dbReference type="PROSITE" id="PS50835"/>
    </source>
</evidence>
<gene>
    <name evidence="12" type="primary">LOC118425164</name>
</gene>
<dbReference type="InterPro" id="IPR026906">
    <property type="entry name" value="LRR_5"/>
</dbReference>
<dbReference type="CDD" id="cd00096">
    <property type="entry name" value="Ig"/>
    <property type="match status" value="1"/>
</dbReference>
<keyword evidence="8" id="KW-1015">Disulfide bond</keyword>
<dbReference type="GO" id="GO:0051965">
    <property type="term" value="P:positive regulation of synapse assembly"/>
    <property type="evidence" value="ECO:0000318"/>
    <property type="project" value="GO_Central"/>
</dbReference>
<dbReference type="FunFam" id="3.80.10.10:FF:000770">
    <property type="entry name" value="Uncharacterized protein"/>
    <property type="match status" value="1"/>
</dbReference>
<dbReference type="Pfam" id="PF13855">
    <property type="entry name" value="LRR_8"/>
    <property type="match status" value="3"/>
</dbReference>
<dbReference type="InterPro" id="IPR050541">
    <property type="entry name" value="LRR_TM_domain-containing"/>
</dbReference>
<dbReference type="InterPro" id="IPR032675">
    <property type="entry name" value="LRR_dom_sf"/>
</dbReference>
<dbReference type="InterPro" id="IPR003591">
    <property type="entry name" value="Leu-rich_rpt_typical-subtyp"/>
</dbReference>
<dbReference type="PROSITE" id="PS50835">
    <property type="entry name" value="IG_LIKE"/>
    <property type="match status" value="1"/>
</dbReference>
<evidence type="ECO:0000256" key="6">
    <source>
        <dbReference type="ARBA" id="ARBA00022989"/>
    </source>
</evidence>
<dbReference type="Pfam" id="PF07679">
    <property type="entry name" value="I-set"/>
    <property type="match status" value="1"/>
</dbReference>
<dbReference type="KEGG" id="bfo:118425164"/>
<keyword evidence="4" id="KW-0732">Signal</keyword>
<dbReference type="GeneID" id="118425164"/>
<keyword evidence="3" id="KW-0812">Transmembrane</keyword>
<evidence type="ECO:0000256" key="9">
    <source>
        <dbReference type="ARBA" id="ARBA00023180"/>
    </source>
</evidence>
<feature type="domain" description="Ig-like" evidence="10">
    <location>
        <begin position="609"/>
        <end position="701"/>
    </location>
</feature>
<dbReference type="InterPro" id="IPR001611">
    <property type="entry name" value="Leu-rich_rpt"/>
</dbReference>
<evidence type="ECO:0000256" key="3">
    <source>
        <dbReference type="ARBA" id="ARBA00022692"/>
    </source>
</evidence>
<keyword evidence="11" id="KW-1185">Reference proteome</keyword>
<dbReference type="Proteomes" id="UP000001554">
    <property type="component" value="Chromosome 10"/>
</dbReference>
<dbReference type="AlphaFoldDB" id="A0A9J7LWK5"/>
<dbReference type="PROSITE" id="PS51450">
    <property type="entry name" value="LRR"/>
    <property type="match status" value="3"/>
</dbReference>
<dbReference type="GO" id="GO:0005886">
    <property type="term" value="C:plasma membrane"/>
    <property type="evidence" value="ECO:0000318"/>
    <property type="project" value="GO_Central"/>
</dbReference>
<evidence type="ECO:0000256" key="8">
    <source>
        <dbReference type="ARBA" id="ARBA00023157"/>
    </source>
</evidence>
<dbReference type="InterPro" id="IPR013098">
    <property type="entry name" value="Ig_I-set"/>
</dbReference>
<dbReference type="InterPro" id="IPR007110">
    <property type="entry name" value="Ig-like_dom"/>
</dbReference>
<dbReference type="InterPro" id="IPR013783">
    <property type="entry name" value="Ig-like_fold"/>
</dbReference>
<evidence type="ECO:0000256" key="5">
    <source>
        <dbReference type="ARBA" id="ARBA00022737"/>
    </source>
</evidence>
<dbReference type="PANTHER" id="PTHR24369:SF210">
    <property type="entry name" value="CHAOPTIN-RELATED"/>
    <property type="match status" value="1"/>
</dbReference>
<evidence type="ECO:0000313" key="11">
    <source>
        <dbReference type="Proteomes" id="UP000001554"/>
    </source>
</evidence>
<proteinExistence type="predicted"/>
<keyword evidence="6" id="KW-1133">Transmembrane helix</keyword>
<keyword evidence="9" id="KW-0325">Glycoprotein</keyword>
<keyword evidence="7" id="KW-0472">Membrane</keyword>
<dbReference type="PANTHER" id="PTHR24369">
    <property type="entry name" value="ANTIGEN BSP, PUTATIVE-RELATED"/>
    <property type="match status" value="1"/>
</dbReference>
<reference evidence="11" key="1">
    <citation type="journal article" date="2020" name="Nat. Ecol. Evol.">
        <title>Deeply conserved synteny resolves early events in vertebrate evolution.</title>
        <authorList>
            <person name="Simakov O."/>
            <person name="Marletaz F."/>
            <person name="Yue J.X."/>
            <person name="O'Connell B."/>
            <person name="Jenkins J."/>
            <person name="Brandt A."/>
            <person name="Calef R."/>
            <person name="Tung C.H."/>
            <person name="Huang T.K."/>
            <person name="Schmutz J."/>
            <person name="Satoh N."/>
            <person name="Yu J.K."/>
            <person name="Putnam N.H."/>
            <person name="Green R.E."/>
            <person name="Rokhsar D.S."/>
        </authorList>
    </citation>
    <scope>NUCLEOTIDE SEQUENCE [LARGE SCALE GENOMIC DNA]</scope>
    <source>
        <strain evidence="11">S238N-H82</strain>
    </source>
</reference>
<evidence type="ECO:0000256" key="1">
    <source>
        <dbReference type="ARBA" id="ARBA00004167"/>
    </source>
</evidence>
<dbReference type="RefSeq" id="XP_035689883.1">
    <property type="nucleotide sequence ID" value="XM_035833990.1"/>
</dbReference>
<dbReference type="OrthoDB" id="643377at2759"/>
<evidence type="ECO:0000256" key="7">
    <source>
        <dbReference type="ARBA" id="ARBA00023136"/>
    </source>
</evidence>
<accession>A0A9J7LWK5</accession>
<reference evidence="12" key="2">
    <citation type="submission" date="2025-08" db="UniProtKB">
        <authorList>
            <consortium name="RefSeq"/>
        </authorList>
    </citation>
    <scope>IDENTIFICATION</scope>
    <source>
        <strain evidence="12">S238N-H82</strain>
        <tissue evidence="12">Testes</tissue>
    </source>
</reference>
<dbReference type="Pfam" id="PF13306">
    <property type="entry name" value="LRR_5"/>
    <property type="match status" value="1"/>
</dbReference>
<dbReference type="SUPFAM" id="SSF52058">
    <property type="entry name" value="L domain-like"/>
    <property type="match status" value="2"/>
</dbReference>
<protein>
    <submittedName>
        <fullName evidence="12">Leucine-rich repeat-containing protein 15-like</fullName>
    </submittedName>
</protein>
<dbReference type="SUPFAM" id="SSF48726">
    <property type="entry name" value="Immunoglobulin"/>
    <property type="match status" value="1"/>
</dbReference>
<dbReference type="SMART" id="SM00365">
    <property type="entry name" value="LRR_SD22"/>
    <property type="match status" value="4"/>
</dbReference>
<sequence>MFLCVLFLQLRMGYLAILYYTAVLIACTGKISACPAECYCDEPNRRVSCTGDNITEIPKHIPIDTRSLDIRLTSITTIKRGDFLFLLNLRDLSLENNKITSIEEGAFEGLEKMTLLSVNNNRNLSLSRISPNIFRHLPNLTYFYGQNNSLDIISSDLFKKSNHVLQILMDHSGIANLEPRCFANLTRLSMLDLSNNNIKSIGKDVFLGSSKLQSLFLGSNNLVHIDQGAFHTQGLLQFLTLDHNLLESIDGVFEGLGLMVSLTLSNNAIRVIKNGTFKDLRSLHTFDISSNNLEETQSALQDLGDLAQINLSHNRLTKLSLKGMPYLSDVWVNNNRLTEVPSDMNDLKQVYTMDISSNPIQTLAPSPFKDLRSLLKLDISNITALKNRDLDEYLLAGLDNLIELWLERNDLAPIPKTALCTVSQIQILNLNQNGLNSTHKDDLACLRKLTKLQLAKNLLTKIPEYLESLPNLARLDLSENPIVRLPYHSFTNLSSLTNVDLSNSKIELIDGQALYNLNYMETFNIAGNKLTWLPSGIFNATTFSEELDIGRNQWNCDCQMQGFAKDLHSAKLKGLANITCSAPDRYKGHNLLDIPLTNLTCDCDHPRAPSVDMSGSDNQTRYMQPSTLKCSVQSCPDAKVFWSIPMGMILSHDVIEFPGYDVEADGTLVIKSTYLEDAGNYSCTAVNYLGKDTKFHMLKVV</sequence>
<keyword evidence="5" id="KW-0677">Repeat</keyword>
<dbReference type="SMART" id="SM00369">
    <property type="entry name" value="LRR_TYP"/>
    <property type="match status" value="16"/>
</dbReference>
<evidence type="ECO:0000256" key="2">
    <source>
        <dbReference type="ARBA" id="ARBA00022614"/>
    </source>
</evidence>
<keyword evidence="2" id="KW-0433">Leucine-rich repeat</keyword>
<name>A0A9J7LWK5_BRAFL</name>